<dbReference type="PROSITE" id="PS50110">
    <property type="entry name" value="RESPONSE_REGULATORY"/>
    <property type="match status" value="1"/>
</dbReference>
<protein>
    <submittedName>
        <fullName evidence="4">DNA-binding response OmpR family regulator</fullName>
    </submittedName>
</protein>
<sequence length="198" mass="21583">MLQSPTLDDHRPLILIAEGDDDFRELLALLVHSWEFRAVAVADGREAAAVLDRTRPDLLITELAVRGVNGLELCRLIRAEHRLRTVPALIISVHSSPDDIEAGYRAGADGYLVKPVSVHELQGTLRDLIEDRHEAGGGLGTGDEGTLPSMPSSMVMPSQLRGSVDPAAVFAHLGNSAIDWMAEGRRRSGGRRERNLAW</sequence>
<dbReference type="AlphaFoldDB" id="A0AAE3VWW5"/>
<dbReference type="Gene3D" id="3.40.50.2300">
    <property type="match status" value="1"/>
</dbReference>
<dbReference type="GO" id="GO:0000160">
    <property type="term" value="P:phosphorelay signal transduction system"/>
    <property type="evidence" value="ECO:0007669"/>
    <property type="project" value="InterPro"/>
</dbReference>
<feature type="domain" description="Response regulatory" evidence="3">
    <location>
        <begin position="13"/>
        <end position="129"/>
    </location>
</feature>
<dbReference type="RefSeq" id="WP_307237292.1">
    <property type="nucleotide sequence ID" value="NZ_JAUSUZ010000001.1"/>
</dbReference>
<dbReference type="InterPro" id="IPR050595">
    <property type="entry name" value="Bact_response_regulator"/>
</dbReference>
<dbReference type="InterPro" id="IPR011006">
    <property type="entry name" value="CheY-like_superfamily"/>
</dbReference>
<dbReference type="InterPro" id="IPR001789">
    <property type="entry name" value="Sig_transdc_resp-reg_receiver"/>
</dbReference>
<organism evidence="4 5">
    <name type="scientific">Catenuloplanes indicus</name>
    <dbReference type="NCBI Taxonomy" id="137267"/>
    <lineage>
        <taxon>Bacteria</taxon>
        <taxon>Bacillati</taxon>
        <taxon>Actinomycetota</taxon>
        <taxon>Actinomycetes</taxon>
        <taxon>Micromonosporales</taxon>
        <taxon>Micromonosporaceae</taxon>
        <taxon>Catenuloplanes</taxon>
    </lineage>
</organism>
<comment type="caution">
    <text evidence="4">The sequence shown here is derived from an EMBL/GenBank/DDBJ whole genome shotgun (WGS) entry which is preliminary data.</text>
</comment>
<dbReference type="GO" id="GO:0003677">
    <property type="term" value="F:DNA binding"/>
    <property type="evidence" value="ECO:0007669"/>
    <property type="project" value="UniProtKB-KW"/>
</dbReference>
<reference evidence="4 5" key="1">
    <citation type="submission" date="2023-07" db="EMBL/GenBank/DDBJ databases">
        <title>Sequencing the genomes of 1000 actinobacteria strains.</title>
        <authorList>
            <person name="Klenk H.-P."/>
        </authorList>
    </citation>
    <scope>NUCLEOTIDE SEQUENCE [LARGE SCALE GENOMIC DNA]</scope>
    <source>
        <strain evidence="4 5">DSM 44709</strain>
    </source>
</reference>
<dbReference type="SUPFAM" id="SSF52172">
    <property type="entry name" value="CheY-like"/>
    <property type="match status" value="1"/>
</dbReference>
<comment type="caution">
    <text evidence="2">Lacks conserved residue(s) required for the propagation of feature annotation.</text>
</comment>
<keyword evidence="1" id="KW-0597">Phosphoprotein</keyword>
<evidence type="ECO:0000256" key="1">
    <source>
        <dbReference type="ARBA" id="ARBA00022553"/>
    </source>
</evidence>
<dbReference type="Pfam" id="PF00072">
    <property type="entry name" value="Response_reg"/>
    <property type="match status" value="1"/>
</dbReference>
<accession>A0AAE3VWW5</accession>
<dbReference type="EMBL" id="JAUSUZ010000001">
    <property type="protein sequence ID" value="MDQ0365097.1"/>
    <property type="molecule type" value="Genomic_DNA"/>
</dbReference>
<keyword evidence="5" id="KW-1185">Reference proteome</keyword>
<dbReference type="CDD" id="cd00156">
    <property type="entry name" value="REC"/>
    <property type="match status" value="1"/>
</dbReference>
<dbReference type="PANTHER" id="PTHR44591:SF3">
    <property type="entry name" value="RESPONSE REGULATORY DOMAIN-CONTAINING PROTEIN"/>
    <property type="match status" value="1"/>
</dbReference>
<evidence type="ECO:0000259" key="3">
    <source>
        <dbReference type="PROSITE" id="PS50110"/>
    </source>
</evidence>
<proteinExistence type="predicted"/>
<keyword evidence="4" id="KW-0238">DNA-binding</keyword>
<evidence type="ECO:0000313" key="5">
    <source>
        <dbReference type="Proteomes" id="UP001240236"/>
    </source>
</evidence>
<dbReference type="PANTHER" id="PTHR44591">
    <property type="entry name" value="STRESS RESPONSE REGULATOR PROTEIN 1"/>
    <property type="match status" value="1"/>
</dbReference>
<evidence type="ECO:0000256" key="2">
    <source>
        <dbReference type="PROSITE-ProRule" id="PRU00169"/>
    </source>
</evidence>
<dbReference type="Proteomes" id="UP001240236">
    <property type="component" value="Unassembled WGS sequence"/>
</dbReference>
<gene>
    <name evidence="4" type="ORF">J2S42_001766</name>
</gene>
<name>A0AAE3VWW5_9ACTN</name>
<evidence type="ECO:0000313" key="4">
    <source>
        <dbReference type="EMBL" id="MDQ0365097.1"/>
    </source>
</evidence>
<dbReference type="SMART" id="SM00448">
    <property type="entry name" value="REC"/>
    <property type="match status" value="1"/>
</dbReference>